<organism evidence="3 4">
    <name type="scientific">Solea senegalensis</name>
    <name type="common">Senegalese sole</name>
    <dbReference type="NCBI Taxonomy" id="28829"/>
    <lineage>
        <taxon>Eukaryota</taxon>
        <taxon>Metazoa</taxon>
        <taxon>Chordata</taxon>
        <taxon>Craniata</taxon>
        <taxon>Vertebrata</taxon>
        <taxon>Euteleostomi</taxon>
        <taxon>Actinopterygii</taxon>
        <taxon>Neopterygii</taxon>
        <taxon>Teleostei</taxon>
        <taxon>Neoteleostei</taxon>
        <taxon>Acanthomorphata</taxon>
        <taxon>Carangaria</taxon>
        <taxon>Pleuronectiformes</taxon>
        <taxon>Pleuronectoidei</taxon>
        <taxon>Soleidae</taxon>
        <taxon>Solea</taxon>
    </lineage>
</organism>
<accession>A0AAV6QYS4</accession>
<name>A0AAV6QYS4_SOLSE</name>
<evidence type="ECO:0000313" key="3">
    <source>
        <dbReference type="EMBL" id="KAG7497191.1"/>
    </source>
</evidence>
<proteinExistence type="predicted"/>
<gene>
    <name evidence="3" type="ORF">JOB18_033199</name>
</gene>
<feature type="signal peptide" evidence="2">
    <location>
        <begin position="1"/>
        <end position="26"/>
    </location>
</feature>
<feature type="region of interest" description="Disordered" evidence="1">
    <location>
        <begin position="51"/>
        <end position="100"/>
    </location>
</feature>
<protein>
    <submittedName>
        <fullName evidence="3">Uncharacterized protein</fullName>
    </submittedName>
</protein>
<dbReference type="EMBL" id="JAGKHQ010000015">
    <property type="protein sequence ID" value="KAG7497191.1"/>
    <property type="molecule type" value="Genomic_DNA"/>
</dbReference>
<feature type="chain" id="PRO_5043574379" evidence="2">
    <location>
        <begin position="27"/>
        <end position="100"/>
    </location>
</feature>
<comment type="caution">
    <text evidence="3">The sequence shown here is derived from an EMBL/GenBank/DDBJ whole genome shotgun (WGS) entry which is preliminary data.</text>
</comment>
<reference evidence="3 4" key="1">
    <citation type="journal article" date="2021" name="Sci. Rep.">
        <title>Chromosome anchoring in Senegalese sole (Solea senegalensis) reveals sex-associated markers and genome rearrangements in flatfish.</title>
        <authorList>
            <person name="Guerrero-Cozar I."/>
            <person name="Gomez-Garrido J."/>
            <person name="Berbel C."/>
            <person name="Martinez-Blanch J.F."/>
            <person name="Alioto T."/>
            <person name="Claros M.G."/>
            <person name="Gagnaire P.A."/>
            <person name="Manchado M."/>
        </authorList>
    </citation>
    <scope>NUCLEOTIDE SEQUENCE [LARGE SCALE GENOMIC DNA]</scope>
    <source>
        <strain evidence="3">Sse05_10M</strain>
    </source>
</reference>
<evidence type="ECO:0000256" key="1">
    <source>
        <dbReference type="SAM" id="MobiDB-lite"/>
    </source>
</evidence>
<evidence type="ECO:0000256" key="2">
    <source>
        <dbReference type="SAM" id="SignalP"/>
    </source>
</evidence>
<keyword evidence="2" id="KW-0732">Signal</keyword>
<keyword evidence="4" id="KW-1185">Reference proteome</keyword>
<dbReference type="AlphaFoldDB" id="A0AAV6QYS4"/>
<sequence>MPSASVKRNLWTVTVWLESLCPVTLLQDNCSQKGVPSRKWADLLELKRHSDLKWRDTDVPPPAAPKGGGSHASAVPLQPSPENTPTHRPVNCLHSHPLAL</sequence>
<dbReference type="Proteomes" id="UP000693946">
    <property type="component" value="Linkage Group LG3"/>
</dbReference>
<evidence type="ECO:0000313" key="4">
    <source>
        <dbReference type="Proteomes" id="UP000693946"/>
    </source>
</evidence>